<sequence length="23" mass="2817">MNQITCRINMTQTEFKSRIKQFV</sequence>
<name>A0A0A9ACK1_ARUDO</name>
<protein>
    <submittedName>
        <fullName evidence="1">Uncharacterized protein</fullName>
    </submittedName>
</protein>
<evidence type="ECO:0000313" key="1">
    <source>
        <dbReference type="EMBL" id="JAD44817.1"/>
    </source>
</evidence>
<reference evidence="1" key="1">
    <citation type="submission" date="2014-09" db="EMBL/GenBank/DDBJ databases">
        <authorList>
            <person name="Magalhaes I.L.F."/>
            <person name="Oliveira U."/>
            <person name="Santos F.R."/>
            <person name="Vidigal T.H.D.A."/>
            <person name="Brescovit A.D."/>
            <person name="Santos A.J."/>
        </authorList>
    </citation>
    <scope>NUCLEOTIDE SEQUENCE</scope>
    <source>
        <tissue evidence="1">Shoot tissue taken approximately 20 cm above the soil surface</tissue>
    </source>
</reference>
<organism evidence="1">
    <name type="scientific">Arundo donax</name>
    <name type="common">Giant reed</name>
    <name type="synonym">Donax arundinaceus</name>
    <dbReference type="NCBI Taxonomy" id="35708"/>
    <lineage>
        <taxon>Eukaryota</taxon>
        <taxon>Viridiplantae</taxon>
        <taxon>Streptophyta</taxon>
        <taxon>Embryophyta</taxon>
        <taxon>Tracheophyta</taxon>
        <taxon>Spermatophyta</taxon>
        <taxon>Magnoliopsida</taxon>
        <taxon>Liliopsida</taxon>
        <taxon>Poales</taxon>
        <taxon>Poaceae</taxon>
        <taxon>PACMAD clade</taxon>
        <taxon>Arundinoideae</taxon>
        <taxon>Arundineae</taxon>
        <taxon>Arundo</taxon>
    </lineage>
</organism>
<reference evidence="1" key="2">
    <citation type="journal article" date="2015" name="Data Brief">
        <title>Shoot transcriptome of the giant reed, Arundo donax.</title>
        <authorList>
            <person name="Barrero R.A."/>
            <person name="Guerrero F.D."/>
            <person name="Moolhuijzen P."/>
            <person name="Goolsby J.A."/>
            <person name="Tidwell J."/>
            <person name="Bellgard S.E."/>
            <person name="Bellgard M.I."/>
        </authorList>
    </citation>
    <scope>NUCLEOTIDE SEQUENCE</scope>
    <source>
        <tissue evidence="1">Shoot tissue taken approximately 20 cm above the soil surface</tissue>
    </source>
</reference>
<proteinExistence type="predicted"/>
<accession>A0A0A9ACK1</accession>
<dbReference type="AlphaFoldDB" id="A0A0A9ACK1"/>
<dbReference type="EMBL" id="GBRH01253078">
    <property type="protein sequence ID" value="JAD44817.1"/>
    <property type="molecule type" value="Transcribed_RNA"/>
</dbReference>